<evidence type="ECO:0000313" key="3">
    <source>
        <dbReference type="EMBL" id="GEM12684.1"/>
    </source>
</evidence>
<dbReference type="PANTHER" id="PTHR40465:SF1">
    <property type="entry name" value="DUF6534 DOMAIN-CONTAINING PROTEIN"/>
    <property type="match status" value="1"/>
</dbReference>
<keyword evidence="1" id="KW-0472">Membrane</keyword>
<dbReference type="InterPro" id="IPR045339">
    <property type="entry name" value="DUF6534"/>
</dbReference>
<proteinExistence type="predicted"/>
<keyword evidence="1" id="KW-0812">Transmembrane</keyword>
<feature type="transmembrane region" description="Helical" evidence="1">
    <location>
        <begin position="180"/>
        <end position="204"/>
    </location>
</feature>
<reference evidence="3 4" key="1">
    <citation type="submission" date="2019-07" db="EMBL/GenBank/DDBJ databases">
        <title>Rhodotorula toruloides NBRC10032 genome sequencing.</title>
        <authorList>
            <person name="Shida Y."/>
            <person name="Takaku H."/>
            <person name="Ogasawara W."/>
            <person name="Mori K."/>
        </authorList>
    </citation>
    <scope>NUCLEOTIDE SEQUENCE [LARGE SCALE GENOMIC DNA]</scope>
    <source>
        <strain evidence="3 4">NBRC10032</strain>
    </source>
</reference>
<dbReference type="EMBL" id="BJWK01000024">
    <property type="protein sequence ID" value="GEM12684.1"/>
    <property type="molecule type" value="Genomic_DNA"/>
</dbReference>
<dbReference type="Pfam" id="PF20152">
    <property type="entry name" value="DUF6534"/>
    <property type="match status" value="1"/>
</dbReference>
<organism evidence="3 4">
    <name type="scientific">Rhodotorula toruloides</name>
    <name type="common">Yeast</name>
    <name type="synonym">Rhodosporidium toruloides</name>
    <dbReference type="NCBI Taxonomy" id="5286"/>
    <lineage>
        <taxon>Eukaryota</taxon>
        <taxon>Fungi</taxon>
        <taxon>Dikarya</taxon>
        <taxon>Basidiomycota</taxon>
        <taxon>Pucciniomycotina</taxon>
        <taxon>Microbotryomycetes</taxon>
        <taxon>Sporidiobolales</taxon>
        <taxon>Sporidiobolaceae</taxon>
        <taxon>Rhodotorula</taxon>
    </lineage>
</organism>
<comment type="caution">
    <text evidence="3">The sequence shown here is derived from an EMBL/GenBank/DDBJ whole genome shotgun (WGS) entry which is preliminary data.</text>
</comment>
<protein>
    <recommendedName>
        <fullName evidence="2">DUF6534 domain-containing protein</fullName>
    </recommendedName>
</protein>
<dbReference type="AlphaFoldDB" id="A0A511KT15"/>
<evidence type="ECO:0000313" key="4">
    <source>
        <dbReference type="Proteomes" id="UP000321518"/>
    </source>
</evidence>
<feature type="transmembrane region" description="Helical" evidence="1">
    <location>
        <begin position="23"/>
        <end position="51"/>
    </location>
</feature>
<feature type="transmembrane region" description="Helical" evidence="1">
    <location>
        <begin position="108"/>
        <end position="126"/>
    </location>
</feature>
<name>A0A511KT15_RHOTO</name>
<sequence>MSVASAAASSADAAVVMIAQIQYFVKAFTMPVLIGTCLSCLTAGLVTSLIWRYFSRYGTTDRWAFRTLVGFYLVALLADTATQIAWTYSYTINGQLDPANIYRLPREFMAYTIITATTVFTVQIFFNWRIWVISGRKNWLLCGALCLLQLGAMGCGLYMFAAMAREQWFPEFGNVRQAPFAWLGAGLGTDVLITAGMTYYLIIVPRLNGVDARKNQVIESPLRRLAIQTFQTNAVSLCLQSITLGMMVHTITNMNYAIIGFQEAKIYIASVVISLNARHTTGENSAHFTESNPVASGRSKALGGYSSRFGRSTTGAALVSQQRQRSVHVSVEQECTVEQNEQSVTSPRPYTVKFVRVESDCTGAEKGDLELSRLENVQLDEKQ</sequence>
<feature type="transmembrane region" description="Helical" evidence="1">
    <location>
        <begin position="138"/>
        <end position="160"/>
    </location>
</feature>
<dbReference type="Proteomes" id="UP000321518">
    <property type="component" value="Unassembled WGS sequence"/>
</dbReference>
<feature type="domain" description="DUF6534" evidence="2">
    <location>
        <begin position="188"/>
        <end position="279"/>
    </location>
</feature>
<gene>
    <name evidence="3" type="ORF">Rt10032_c24g6701</name>
</gene>
<feature type="transmembrane region" description="Helical" evidence="1">
    <location>
        <begin position="63"/>
        <end position="88"/>
    </location>
</feature>
<keyword evidence="1" id="KW-1133">Transmembrane helix</keyword>
<accession>A0A511KT15</accession>
<evidence type="ECO:0000256" key="1">
    <source>
        <dbReference type="SAM" id="Phobius"/>
    </source>
</evidence>
<dbReference type="PANTHER" id="PTHR40465">
    <property type="entry name" value="CHROMOSOME 1, WHOLE GENOME SHOTGUN SEQUENCE"/>
    <property type="match status" value="1"/>
</dbReference>
<dbReference type="OrthoDB" id="2535105at2759"/>
<evidence type="ECO:0000259" key="2">
    <source>
        <dbReference type="Pfam" id="PF20152"/>
    </source>
</evidence>